<dbReference type="AlphaFoldDB" id="A0A1Y0C3I3"/>
<evidence type="ECO:0000313" key="2">
    <source>
        <dbReference type="Proteomes" id="UP000195331"/>
    </source>
</evidence>
<dbReference type="EMBL" id="CP020809">
    <property type="protein sequence ID" value="ART69763.1"/>
    <property type="molecule type" value="Genomic_DNA"/>
</dbReference>
<dbReference type="CDD" id="cd07812">
    <property type="entry name" value="SRPBCC"/>
    <property type="match status" value="1"/>
</dbReference>
<proteinExistence type="predicted"/>
<name>A0A1Y0C3I3_9MYCO</name>
<organism evidence="1 2">
    <name type="scientific">Mycobacterium dioxanotrophicus</name>
    <dbReference type="NCBI Taxonomy" id="482462"/>
    <lineage>
        <taxon>Bacteria</taxon>
        <taxon>Bacillati</taxon>
        <taxon>Actinomycetota</taxon>
        <taxon>Actinomycetes</taxon>
        <taxon>Mycobacteriales</taxon>
        <taxon>Mycobacteriaceae</taxon>
        <taxon>Mycobacterium</taxon>
    </lineage>
</organism>
<accession>A0A1Y0C3I3</accession>
<dbReference type="SUPFAM" id="SSF55961">
    <property type="entry name" value="Bet v1-like"/>
    <property type="match status" value="1"/>
</dbReference>
<dbReference type="RefSeq" id="WP_087077177.1">
    <property type="nucleotide sequence ID" value="NZ_CP020809.1"/>
</dbReference>
<keyword evidence="2" id="KW-1185">Reference proteome</keyword>
<gene>
    <name evidence="1" type="ORF">BTO20_15250</name>
</gene>
<sequence length="152" mass="16454">MRCSGRAVRTLVQDVAAPPGQVRDFYVDLSNLPQTHPLVVSVKCTARREVAAGHQADYRVRDRIPLGPLTLPVVYAARITVATTGAVTAEARQFPGVRLNSRVTFDPIEDGTRVAEQLTIRAPAPLLGFTVGQAVKAHIAMLAAVARKFETR</sequence>
<dbReference type="OrthoDB" id="72630at2"/>
<dbReference type="Pfam" id="PF10604">
    <property type="entry name" value="Polyketide_cyc2"/>
    <property type="match status" value="1"/>
</dbReference>
<evidence type="ECO:0000313" key="1">
    <source>
        <dbReference type="EMBL" id="ART69763.1"/>
    </source>
</evidence>
<dbReference type="Gene3D" id="3.30.530.20">
    <property type="match status" value="1"/>
</dbReference>
<dbReference type="InterPro" id="IPR019587">
    <property type="entry name" value="Polyketide_cyclase/dehydratase"/>
</dbReference>
<dbReference type="KEGG" id="mdx:BTO20_15250"/>
<dbReference type="InterPro" id="IPR023393">
    <property type="entry name" value="START-like_dom_sf"/>
</dbReference>
<protein>
    <submittedName>
        <fullName evidence="1">Polyketide cyclase / dehydrase and lipid transport</fullName>
    </submittedName>
</protein>
<dbReference type="Proteomes" id="UP000195331">
    <property type="component" value="Chromosome"/>
</dbReference>
<reference evidence="1 2" key="1">
    <citation type="submission" date="2017-04" db="EMBL/GenBank/DDBJ databases">
        <title>Whole Genome Sequence of 1,4-Dioxane Degrading Bacterium Mycobacterium dioxanotrophicus PH-06.</title>
        <authorList>
            <person name="He Y."/>
        </authorList>
    </citation>
    <scope>NUCLEOTIDE SEQUENCE [LARGE SCALE GENOMIC DNA]</scope>
    <source>
        <strain evidence="1 2">PH-06</strain>
    </source>
</reference>